<evidence type="ECO:0000256" key="4">
    <source>
        <dbReference type="ARBA" id="ARBA00023136"/>
    </source>
</evidence>
<dbReference type="EMBL" id="PZZP01000001">
    <property type="protein sequence ID" value="PTM58474.1"/>
    <property type="molecule type" value="Genomic_DNA"/>
</dbReference>
<dbReference type="RefSeq" id="WP_245891069.1">
    <property type="nucleotide sequence ID" value="NZ_PZZP01000001.1"/>
</dbReference>
<dbReference type="AlphaFoldDB" id="A0A2T4Z9A1"/>
<evidence type="ECO:0000313" key="6">
    <source>
        <dbReference type="EMBL" id="PTM58474.1"/>
    </source>
</evidence>
<protein>
    <recommendedName>
        <fullName evidence="8">Tic20 family protein</fullName>
    </recommendedName>
</protein>
<feature type="transmembrane region" description="Helical" evidence="5">
    <location>
        <begin position="107"/>
        <end position="132"/>
    </location>
</feature>
<reference evidence="6 7" key="1">
    <citation type="submission" date="2018-04" db="EMBL/GenBank/DDBJ databases">
        <title>Genomic Encyclopedia of Archaeal and Bacterial Type Strains, Phase II (KMG-II): from individual species to whole genera.</title>
        <authorList>
            <person name="Goeker M."/>
        </authorList>
    </citation>
    <scope>NUCLEOTIDE SEQUENCE [LARGE SCALE GENOMIC DNA]</scope>
    <source>
        <strain evidence="6 7">DSM 45169</strain>
    </source>
</reference>
<comment type="caution">
    <text evidence="6">The sequence shown here is derived from an EMBL/GenBank/DDBJ whole genome shotgun (WGS) entry which is preliminary data.</text>
</comment>
<name>A0A2T4Z9A1_9BACL</name>
<dbReference type="Proteomes" id="UP000241639">
    <property type="component" value="Unassembled WGS sequence"/>
</dbReference>
<evidence type="ECO:0008006" key="8">
    <source>
        <dbReference type="Google" id="ProtNLM"/>
    </source>
</evidence>
<dbReference type="Pfam" id="PF09685">
    <property type="entry name" value="MamF_MmsF"/>
    <property type="match status" value="1"/>
</dbReference>
<sequence length="150" mass="16455">MEQWHAPVQQTETPQEQVITLSSDDRTWGMLAHLGAFAGMIFPLIGNILGPLIIWLVKKEESSFVNDQGKEALNFQITIAAIGIVLGIISGIFGFILTLIFPIAGLLVLILVSLIPIALGICAMVFMIIAAVKANKGEYYRYPFAIRLIK</sequence>
<accession>A0A2T4Z9A1</accession>
<proteinExistence type="predicted"/>
<dbReference type="InterPro" id="IPR019109">
    <property type="entry name" value="MamF_MmsF"/>
</dbReference>
<feature type="transmembrane region" description="Helical" evidence="5">
    <location>
        <begin position="31"/>
        <end position="57"/>
    </location>
</feature>
<keyword evidence="7" id="KW-1185">Reference proteome</keyword>
<gene>
    <name evidence="6" type="ORF">C8J48_1057</name>
</gene>
<evidence type="ECO:0000256" key="2">
    <source>
        <dbReference type="ARBA" id="ARBA00022692"/>
    </source>
</evidence>
<organism evidence="6 7">
    <name type="scientific">Desmospora activa DSM 45169</name>
    <dbReference type="NCBI Taxonomy" id="1121389"/>
    <lineage>
        <taxon>Bacteria</taxon>
        <taxon>Bacillati</taxon>
        <taxon>Bacillota</taxon>
        <taxon>Bacilli</taxon>
        <taxon>Bacillales</taxon>
        <taxon>Thermoactinomycetaceae</taxon>
        <taxon>Desmospora</taxon>
    </lineage>
</organism>
<feature type="transmembrane region" description="Helical" evidence="5">
    <location>
        <begin position="77"/>
        <end position="101"/>
    </location>
</feature>
<keyword evidence="3 5" id="KW-1133">Transmembrane helix</keyword>
<evidence type="ECO:0000256" key="5">
    <source>
        <dbReference type="SAM" id="Phobius"/>
    </source>
</evidence>
<keyword evidence="2 5" id="KW-0812">Transmembrane</keyword>
<evidence type="ECO:0000313" key="7">
    <source>
        <dbReference type="Proteomes" id="UP000241639"/>
    </source>
</evidence>
<keyword evidence="4 5" id="KW-0472">Membrane</keyword>
<evidence type="ECO:0000256" key="1">
    <source>
        <dbReference type="ARBA" id="ARBA00004141"/>
    </source>
</evidence>
<comment type="subcellular location">
    <subcellularLocation>
        <location evidence="1">Membrane</location>
        <topology evidence="1">Multi-pass membrane protein</topology>
    </subcellularLocation>
</comment>
<evidence type="ECO:0000256" key="3">
    <source>
        <dbReference type="ARBA" id="ARBA00022989"/>
    </source>
</evidence>